<keyword evidence="1" id="KW-0472">Membrane</keyword>
<evidence type="ECO:0000313" key="2">
    <source>
        <dbReference type="EMBL" id="KFN46836.1"/>
    </source>
</evidence>
<evidence type="ECO:0000256" key="1">
    <source>
        <dbReference type="SAM" id="Phobius"/>
    </source>
</evidence>
<feature type="transmembrane region" description="Helical" evidence="1">
    <location>
        <begin position="127"/>
        <end position="156"/>
    </location>
</feature>
<feature type="transmembrane region" description="Helical" evidence="1">
    <location>
        <begin position="20"/>
        <end position="45"/>
    </location>
</feature>
<organism evidence="2 3">
    <name type="scientific">Arenimonas metalli CF5-1</name>
    <dbReference type="NCBI Taxonomy" id="1384056"/>
    <lineage>
        <taxon>Bacteria</taxon>
        <taxon>Pseudomonadati</taxon>
        <taxon>Pseudomonadota</taxon>
        <taxon>Gammaproteobacteria</taxon>
        <taxon>Lysobacterales</taxon>
        <taxon>Lysobacteraceae</taxon>
        <taxon>Arenimonas</taxon>
    </lineage>
</organism>
<sequence length="317" mass="34230">MNTFKWLLKREYWENRGGFFWAPIVVGGITVLFSTVAVVAGAILARENQVSAHLEGSPAELAEHSAQLGGMGDLLLASGVITALLVMAFVIFFYALGSLYDDRRDRSILFWKSMPITDAQMVMSKAAWALVLAPLGAVAIGLLIGVILWLVVLVGSAASGVPGATSVITHSHPLKVLATLFAALPVQILWSLPTIGWLMFCSAWARRLPFLWATAVPLLTCAMISFTDIFPGIEIPHDNLWYTVAYRGLLSIAPGAWIPTIAQEPTGPFDGPKDISGLVDITSSWATFGQADIWIGAAIGALLIYAAVYFRRNRDEG</sequence>
<comment type="caution">
    <text evidence="2">The sequence shown here is derived from an EMBL/GenBank/DDBJ whole genome shotgun (WGS) entry which is preliminary data.</text>
</comment>
<evidence type="ECO:0000313" key="3">
    <source>
        <dbReference type="Proteomes" id="UP000029393"/>
    </source>
</evidence>
<dbReference type="RefSeq" id="WP_034210936.1">
    <property type="nucleotide sequence ID" value="NZ_AVCK01000012.1"/>
</dbReference>
<accession>A0A091B529</accession>
<reference evidence="2 3" key="1">
    <citation type="submission" date="2013-09" db="EMBL/GenBank/DDBJ databases">
        <title>Genome sequencing of Arenimonas metalli.</title>
        <authorList>
            <person name="Chen F."/>
            <person name="Wang G."/>
        </authorList>
    </citation>
    <scope>NUCLEOTIDE SEQUENCE [LARGE SCALE GENOMIC DNA]</scope>
    <source>
        <strain evidence="2 3">CF5-1</strain>
    </source>
</reference>
<feature type="transmembrane region" description="Helical" evidence="1">
    <location>
        <begin position="293"/>
        <end position="310"/>
    </location>
</feature>
<dbReference type="OrthoDB" id="118685at2"/>
<feature type="transmembrane region" description="Helical" evidence="1">
    <location>
        <begin position="74"/>
        <end position="96"/>
    </location>
</feature>
<keyword evidence="1" id="KW-1133">Transmembrane helix</keyword>
<feature type="transmembrane region" description="Helical" evidence="1">
    <location>
        <begin position="210"/>
        <end position="233"/>
    </location>
</feature>
<proteinExistence type="predicted"/>
<name>A0A091B529_9GAMM</name>
<dbReference type="AlphaFoldDB" id="A0A091B529"/>
<dbReference type="EMBL" id="AVCK01000012">
    <property type="protein sequence ID" value="KFN46836.1"/>
    <property type="molecule type" value="Genomic_DNA"/>
</dbReference>
<keyword evidence="3" id="KW-1185">Reference proteome</keyword>
<dbReference type="PATRIC" id="fig|1384056.3.peg.761"/>
<dbReference type="Proteomes" id="UP000029393">
    <property type="component" value="Unassembled WGS sequence"/>
</dbReference>
<gene>
    <name evidence="2" type="ORF">N787_00655</name>
</gene>
<protein>
    <submittedName>
        <fullName evidence="2">Uncharacterized protein</fullName>
    </submittedName>
</protein>
<feature type="transmembrane region" description="Helical" evidence="1">
    <location>
        <begin position="176"/>
        <end position="198"/>
    </location>
</feature>
<dbReference type="eggNOG" id="ENOG50331WV">
    <property type="taxonomic scope" value="Bacteria"/>
</dbReference>
<keyword evidence="1" id="KW-0812">Transmembrane</keyword>
<dbReference type="STRING" id="1384056.N787_00655"/>